<dbReference type="GO" id="GO:0003723">
    <property type="term" value="F:RNA binding"/>
    <property type="evidence" value="ECO:0007669"/>
    <property type="project" value="UniProtKB-UniRule"/>
</dbReference>
<dbReference type="PIRSF" id="PIRSF037748">
    <property type="entry name" value="RnhC"/>
    <property type="match status" value="1"/>
</dbReference>
<dbReference type="GO" id="GO:0004523">
    <property type="term" value="F:RNA-DNA hybrid ribonuclease activity"/>
    <property type="evidence" value="ECO:0007669"/>
    <property type="project" value="UniProtKB-UniRule"/>
</dbReference>
<dbReference type="EMBL" id="FODJ01000013">
    <property type="protein sequence ID" value="SEO81424.1"/>
    <property type="molecule type" value="Genomic_DNA"/>
</dbReference>
<feature type="binding site" evidence="14 15">
    <location>
        <position position="99"/>
    </location>
    <ligand>
        <name>a divalent metal cation</name>
        <dbReference type="ChEBI" id="CHEBI:60240"/>
    </ligand>
</feature>
<dbReference type="Pfam" id="PF01351">
    <property type="entry name" value="RNase_HII"/>
    <property type="match status" value="1"/>
</dbReference>
<feature type="binding site" evidence="14 15">
    <location>
        <position position="98"/>
    </location>
    <ligand>
        <name>a divalent metal cation</name>
        <dbReference type="ChEBI" id="CHEBI:60240"/>
    </ligand>
</feature>
<evidence type="ECO:0000256" key="4">
    <source>
        <dbReference type="ARBA" id="ARBA00004496"/>
    </source>
</evidence>
<dbReference type="InterPro" id="IPR012337">
    <property type="entry name" value="RNaseH-like_sf"/>
</dbReference>
<dbReference type="InterPro" id="IPR012295">
    <property type="entry name" value="TBP_dom_sf"/>
</dbReference>
<keyword evidence="19" id="KW-1185">Reference proteome</keyword>
<comment type="subcellular location">
    <subcellularLocation>
        <location evidence="4 14">Cytoplasm</location>
    </subcellularLocation>
</comment>
<name>A0A1H8SSU5_9BACI</name>
<dbReference type="InterPro" id="IPR024568">
    <property type="entry name" value="RNase_HIII_N"/>
</dbReference>
<dbReference type="OrthoDB" id="9777935at2"/>
<dbReference type="GO" id="GO:0032299">
    <property type="term" value="C:ribonuclease H2 complex"/>
    <property type="evidence" value="ECO:0007669"/>
    <property type="project" value="TreeGrafter"/>
</dbReference>
<feature type="domain" description="RNase H type-2" evidence="17">
    <location>
        <begin position="92"/>
        <end position="310"/>
    </location>
</feature>
<comment type="catalytic activity">
    <reaction evidence="1 14 15">
        <text>Endonucleolytic cleavage to 5'-phosphomonoester.</text>
        <dbReference type="EC" id="3.1.26.4"/>
    </reaction>
</comment>
<dbReference type="SUPFAM" id="SSF53098">
    <property type="entry name" value="Ribonuclease H-like"/>
    <property type="match status" value="1"/>
</dbReference>
<proteinExistence type="inferred from homology"/>
<dbReference type="InterPro" id="IPR004641">
    <property type="entry name" value="RNase_HIII"/>
</dbReference>
<dbReference type="Gene3D" id="3.30.310.10">
    <property type="entry name" value="TATA-Binding Protein"/>
    <property type="match status" value="1"/>
</dbReference>
<evidence type="ECO:0000256" key="9">
    <source>
        <dbReference type="ARBA" id="ARBA00022722"/>
    </source>
</evidence>
<dbReference type="Gene3D" id="3.30.420.10">
    <property type="entry name" value="Ribonuclease H-like superfamily/Ribonuclease H"/>
    <property type="match status" value="1"/>
</dbReference>
<protein>
    <recommendedName>
        <fullName evidence="7 14">Ribonuclease HIII</fullName>
        <shortName evidence="14">RNase HIII</shortName>
        <ecNumber evidence="6 14">3.1.26.4</ecNumber>
    </recommendedName>
</protein>
<evidence type="ECO:0000313" key="19">
    <source>
        <dbReference type="Proteomes" id="UP000199300"/>
    </source>
</evidence>
<evidence type="ECO:0000256" key="10">
    <source>
        <dbReference type="ARBA" id="ARBA00022723"/>
    </source>
</evidence>
<dbReference type="CDD" id="cd06590">
    <property type="entry name" value="RNase_HII_bacteria_HIII_like"/>
    <property type="match status" value="1"/>
</dbReference>
<evidence type="ECO:0000256" key="2">
    <source>
        <dbReference type="ARBA" id="ARBA00001946"/>
    </source>
</evidence>
<dbReference type="EC" id="3.1.26.4" evidence="6 14"/>
<dbReference type="GO" id="GO:0005737">
    <property type="term" value="C:cytoplasm"/>
    <property type="evidence" value="ECO:0007669"/>
    <property type="project" value="UniProtKB-SubCell"/>
</dbReference>
<organism evidence="18 19">
    <name type="scientific">Amphibacillus marinus</name>
    <dbReference type="NCBI Taxonomy" id="872970"/>
    <lineage>
        <taxon>Bacteria</taxon>
        <taxon>Bacillati</taxon>
        <taxon>Bacillota</taxon>
        <taxon>Bacilli</taxon>
        <taxon>Bacillales</taxon>
        <taxon>Bacillaceae</taxon>
        <taxon>Amphibacillus</taxon>
    </lineage>
</organism>
<feature type="region of interest" description="Disordered" evidence="16">
    <location>
        <begin position="62"/>
        <end position="86"/>
    </location>
</feature>
<evidence type="ECO:0000256" key="8">
    <source>
        <dbReference type="ARBA" id="ARBA00022490"/>
    </source>
</evidence>
<dbReference type="Proteomes" id="UP000199300">
    <property type="component" value="Unassembled WGS sequence"/>
</dbReference>
<gene>
    <name evidence="14" type="primary">rnhC</name>
    <name evidence="18" type="ORF">SAMN04488134_11387</name>
</gene>
<evidence type="ECO:0000313" key="18">
    <source>
        <dbReference type="EMBL" id="SEO81424.1"/>
    </source>
</evidence>
<feature type="binding site" evidence="14 15">
    <location>
        <position position="204"/>
    </location>
    <ligand>
        <name>a divalent metal cation</name>
        <dbReference type="ChEBI" id="CHEBI:60240"/>
    </ligand>
</feature>
<dbReference type="RefSeq" id="WP_091499904.1">
    <property type="nucleotide sequence ID" value="NZ_FODJ01000013.1"/>
</dbReference>
<comment type="function">
    <text evidence="3 14">Endonuclease that specifically degrades the RNA of RNA-DNA hybrids.</text>
</comment>
<evidence type="ECO:0000256" key="13">
    <source>
        <dbReference type="ARBA" id="ARBA00022842"/>
    </source>
</evidence>
<feature type="compositionally biased region" description="Polar residues" evidence="16">
    <location>
        <begin position="65"/>
        <end position="82"/>
    </location>
</feature>
<evidence type="ECO:0000256" key="1">
    <source>
        <dbReference type="ARBA" id="ARBA00000077"/>
    </source>
</evidence>
<dbReference type="FunFam" id="3.30.420.10:FF:000047">
    <property type="entry name" value="Ribonuclease HIII"/>
    <property type="match status" value="1"/>
</dbReference>
<evidence type="ECO:0000259" key="17">
    <source>
        <dbReference type="PROSITE" id="PS51975"/>
    </source>
</evidence>
<keyword evidence="12 14" id="KW-0378">Hydrolase</keyword>
<evidence type="ECO:0000256" key="12">
    <source>
        <dbReference type="ARBA" id="ARBA00022801"/>
    </source>
</evidence>
<dbReference type="PANTHER" id="PTHR10954">
    <property type="entry name" value="RIBONUCLEASE H2 SUBUNIT A"/>
    <property type="match status" value="1"/>
</dbReference>
<dbReference type="NCBIfam" id="TIGR00716">
    <property type="entry name" value="rnhC"/>
    <property type="match status" value="1"/>
</dbReference>
<sequence>MGQIVVQVTDQTLTKMKDNYQNELRNPPPGAAFSAKKAGITITGYKSGKVLFQGANPEMEASKWGNLSTGQTKPKSASTQHPYSPEPSLYRQSLIGSDEAGTGDYFGPITVAAAYVKADQIELLKELGVRDSKNLTDASIQQIAQQILLLDIPYSLVILHNPKYNQLQAKGWTQGKMKTMLHHTAIENVRKKIAPEQPDGILIDQFCLPNIYMKHLKSEQKTLPKSTYFVTKAESHSIAVATASIIARASFVKQMDLLSNQVEFTLPKGASAKVDQVASRVIRQKGKTYLDQVAKVHFANTAKAFAYLKK</sequence>
<dbReference type="GO" id="GO:0006298">
    <property type="term" value="P:mismatch repair"/>
    <property type="evidence" value="ECO:0007669"/>
    <property type="project" value="TreeGrafter"/>
</dbReference>
<keyword evidence="9 14" id="KW-0540">Nuclease</keyword>
<accession>A0A1H8SSU5</accession>
<evidence type="ECO:0000256" key="7">
    <source>
        <dbReference type="ARBA" id="ARBA00021407"/>
    </source>
</evidence>
<dbReference type="GO" id="GO:0043137">
    <property type="term" value="P:DNA replication, removal of RNA primer"/>
    <property type="evidence" value="ECO:0007669"/>
    <property type="project" value="TreeGrafter"/>
</dbReference>
<dbReference type="InterPro" id="IPR036397">
    <property type="entry name" value="RNaseH_sf"/>
</dbReference>
<evidence type="ECO:0000256" key="6">
    <source>
        <dbReference type="ARBA" id="ARBA00012180"/>
    </source>
</evidence>
<dbReference type="AlphaFoldDB" id="A0A1H8SSU5"/>
<comment type="cofactor">
    <cofactor evidence="14 15">
        <name>Mn(2+)</name>
        <dbReference type="ChEBI" id="CHEBI:29035"/>
    </cofactor>
    <cofactor evidence="14 15">
        <name>Mg(2+)</name>
        <dbReference type="ChEBI" id="CHEBI:18420"/>
    </cofactor>
    <text evidence="14 15">Manganese or magnesium. Binds 1 divalent metal ion per monomer in the absence of substrate. May bind a second metal ion after substrate binding.</text>
</comment>
<dbReference type="InterPro" id="IPR001352">
    <property type="entry name" value="RNase_HII/HIII"/>
</dbReference>
<comment type="cofactor">
    <cofactor evidence="2">
        <name>Mg(2+)</name>
        <dbReference type="ChEBI" id="CHEBI:18420"/>
    </cofactor>
</comment>
<dbReference type="Pfam" id="PF11858">
    <property type="entry name" value="DUF3378"/>
    <property type="match status" value="1"/>
</dbReference>
<dbReference type="HAMAP" id="MF_00053">
    <property type="entry name" value="RNase_HIII"/>
    <property type="match status" value="1"/>
</dbReference>
<dbReference type="CDD" id="cd14796">
    <property type="entry name" value="RNAse_HIII_N"/>
    <property type="match status" value="1"/>
</dbReference>
<keyword evidence="13 14" id="KW-0460">Magnesium</keyword>
<keyword evidence="8 14" id="KW-0963">Cytoplasm</keyword>
<comment type="similarity">
    <text evidence="5 14">Belongs to the RNase HII family. RnhC subfamily.</text>
</comment>
<reference evidence="18 19" key="1">
    <citation type="submission" date="2016-10" db="EMBL/GenBank/DDBJ databases">
        <authorList>
            <person name="de Groot N.N."/>
        </authorList>
    </citation>
    <scope>NUCLEOTIDE SEQUENCE [LARGE SCALE GENOMIC DNA]</scope>
    <source>
        <strain evidence="18 19">CGMCC 1.10434</strain>
    </source>
</reference>
<dbReference type="PROSITE" id="PS51975">
    <property type="entry name" value="RNASE_H_2"/>
    <property type="match status" value="1"/>
</dbReference>
<keyword evidence="11 14" id="KW-0255">Endonuclease</keyword>
<keyword evidence="10 14" id="KW-0479">Metal-binding</keyword>
<evidence type="ECO:0000256" key="5">
    <source>
        <dbReference type="ARBA" id="ARBA00008378"/>
    </source>
</evidence>
<dbReference type="STRING" id="872970.SAMN04488134_11387"/>
<evidence type="ECO:0000256" key="15">
    <source>
        <dbReference type="PROSITE-ProRule" id="PRU01319"/>
    </source>
</evidence>
<evidence type="ECO:0000256" key="16">
    <source>
        <dbReference type="SAM" id="MobiDB-lite"/>
    </source>
</evidence>
<evidence type="ECO:0000256" key="14">
    <source>
        <dbReference type="HAMAP-Rule" id="MF_00053"/>
    </source>
</evidence>
<dbReference type="GO" id="GO:0000287">
    <property type="term" value="F:magnesium ion binding"/>
    <property type="evidence" value="ECO:0007669"/>
    <property type="project" value="UniProtKB-UniRule"/>
</dbReference>
<evidence type="ECO:0000256" key="11">
    <source>
        <dbReference type="ARBA" id="ARBA00022759"/>
    </source>
</evidence>
<evidence type="ECO:0000256" key="3">
    <source>
        <dbReference type="ARBA" id="ARBA00004065"/>
    </source>
</evidence>
<dbReference type="InterPro" id="IPR024567">
    <property type="entry name" value="RNase_HII/HIII_dom"/>
</dbReference>
<dbReference type="PANTHER" id="PTHR10954:SF23">
    <property type="entry name" value="RIBONUCLEASE"/>
    <property type="match status" value="1"/>
</dbReference>